<feature type="transmembrane region" description="Helical" evidence="1">
    <location>
        <begin position="59"/>
        <end position="89"/>
    </location>
</feature>
<dbReference type="Proteomes" id="UP000029647">
    <property type="component" value="Unassembled WGS sequence"/>
</dbReference>
<evidence type="ECO:0000256" key="1">
    <source>
        <dbReference type="SAM" id="Phobius"/>
    </source>
</evidence>
<proteinExistence type="predicted"/>
<dbReference type="Pfam" id="PF13687">
    <property type="entry name" value="DUF4153"/>
    <property type="match status" value="1"/>
</dbReference>
<protein>
    <submittedName>
        <fullName evidence="2">Uncharacterized protein</fullName>
    </submittedName>
</protein>
<comment type="caution">
    <text evidence="2">The sequence shown here is derived from an EMBL/GenBank/DDBJ whole genome shotgun (WGS) entry which is preliminary data.</text>
</comment>
<accession>A0A090WFT8</accession>
<name>A0A090WFT8_NONUL</name>
<feature type="transmembrane region" description="Helical" evidence="1">
    <location>
        <begin position="229"/>
        <end position="252"/>
    </location>
</feature>
<keyword evidence="1" id="KW-0472">Membrane</keyword>
<feature type="transmembrane region" description="Helical" evidence="1">
    <location>
        <begin position="95"/>
        <end position="116"/>
    </location>
</feature>
<reference evidence="2 3" key="1">
    <citation type="journal article" date="2014" name="Genome Announc.">
        <title>Draft Genome Sequences of Marine Flavobacterium Nonlabens Strains NR17, NR24, NR27, NR32, NR33, and Ara13.</title>
        <authorList>
            <person name="Nakanishi M."/>
            <person name="Meirelles P."/>
            <person name="Suzuki R."/>
            <person name="Takatani N."/>
            <person name="Mino S."/>
            <person name="Suda W."/>
            <person name="Oshima K."/>
            <person name="Hattori M."/>
            <person name="Ohkuma M."/>
            <person name="Hosokawa M."/>
            <person name="Miyashita K."/>
            <person name="Thompson F.L."/>
            <person name="Niwa A."/>
            <person name="Sawabe T."/>
            <person name="Sawabe T."/>
        </authorList>
    </citation>
    <scope>NUCLEOTIDE SEQUENCE [LARGE SCALE GENOMIC DNA]</scope>
    <source>
        <strain evidence="3">JCM19275</strain>
    </source>
</reference>
<feature type="transmembrane region" description="Helical" evidence="1">
    <location>
        <begin position="272"/>
        <end position="293"/>
    </location>
</feature>
<feature type="transmembrane region" description="Helical" evidence="1">
    <location>
        <begin position="162"/>
        <end position="185"/>
    </location>
</feature>
<keyword evidence="1" id="KW-0812">Transmembrane</keyword>
<organism evidence="2 3">
    <name type="scientific">Nonlabens ulvanivorans</name>
    <name type="common">Persicivirga ulvanivorans</name>
    <dbReference type="NCBI Taxonomy" id="906888"/>
    <lineage>
        <taxon>Bacteria</taxon>
        <taxon>Pseudomonadati</taxon>
        <taxon>Bacteroidota</taxon>
        <taxon>Flavobacteriia</taxon>
        <taxon>Flavobacteriales</taxon>
        <taxon>Flavobacteriaceae</taxon>
        <taxon>Nonlabens</taxon>
    </lineage>
</organism>
<evidence type="ECO:0000313" key="3">
    <source>
        <dbReference type="Proteomes" id="UP000029647"/>
    </source>
</evidence>
<evidence type="ECO:0000313" key="2">
    <source>
        <dbReference type="EMBL" id="GAL75841.1"/>
    </source>
</evidence>
<keyword evidence="1" id="KW-1133">Transmembrane helix</keyword>
<gene>
    <name evidence="2" type="ORF">JCM19275_65</name>
</gene>
<feature type="transmembrane region" description="Helical" evidence="1">
    <location>
        <begin position="5"/>
        <end position="22"/>
    </location>
</feature>
<feature type="transmembrane region" description="Helical" evidence="1">
    <location>
        <begin position="128"/>
        <end position="150"/>
    </location>
</feature>
<feature type="transmembrane region" description="Helical" evidence="1">
    <location>
        <begin position="305"/>
        <end position="328"/>
    </location>
</feature>
<sequence length="472" mass="53394">MKKTIVIILGGITFATLFYNHFLGLNTAVYALFLIIALAVMNTRSLLKPTIIASAAGMIASSIAIIMHGSGMAVMCYFLSVFLFIGMVASSQASIYTSWFNGLYNLFFGMFHDFIFNIQKIKEEPTSTYAVSQIIKITVIPILLIILFSYLYSLANPVFAEWLAFIDLSFIDGLWFFTAILGGFIMGGNIAQPNAIDPLTENDIKTDNFLKSKELENPEIEKAKNELQLGTFSISALNILLVIVLITELMFILNIKDFAASELSDAVHSGVYASIVSIILAVVIIAIFFRGSINFIRENGTLKTLTFIWIGLNSLLIASIFTKTYLYIDQYGLSMKRIGVVVYLTLCLIGLFTTFLKVQHQLNFVYLWRRNLAVSFVIISIFSLFNWSAIVTDYNLNKDFVDHKQLERLLPQNALILKKHGLYDDAQQLNNSLGYSSARYWEEHFTNRQWQDFNYIAYQIKKENNQDAQSNP</sequence>
<feature type="transmembrane region" description="Helical" evidence="1">
    <location>
        <begin position="370"/>
        <end position="390"/>
    </location>
</feature>
<dbReference type="EMBL" id="BBNT01000007">
    <property type="protein sequence ID" value="GAL75841.1"/>
    <property type="molecule type" value="Genomic_DNA"/>
</dbReference>
<feature type="transmembrane region" description="Helical" evidence="1">
    <location>
        <begin position="28"/>
        <end position="47"/>
    </location>
</feature>
<dbReference type="AlphaFoldDB" id="A0A090WFT8"/>
<feature type="transmembrane region" description="Helical" evidence="1">
    <location>
        <begin position="340"/>
        <end position="358"/>
    </location>
</feature>
<dbReference type="InterPro" id="IPR025291">
    <property type="entry name" value="DUF4153"/>
</dbReference>